<evidence type="ECO:0000259" key="8">
    <source>
        <dbReference type="Pfam" id="PF00326"/>
    </source>
</evidence>
<dbReference type="InterPro" id="IPR001375">
    <property type="entry name" value="Peptidase_S9_cat"/>
</dbReference>
<dbReference type="GO" id="GO:0070012">
    <property type="term" value="F:oligopeptidase activity"/>
    <property type="evidence" value="ECO:0007669"/>
    <property type="project" value="TreeGrafter"/>
</dbReference>
<reference evidence="10" key="1">
    <citation type="submission" date="2015-10" db="EMBL/GenBank/DDBJ databases">
        <title>EvidentialGene: Evidence-directed Construction of Complete mRNA Transcriptomes without Genomes.</title>
        <authorList>
            <person name="Gilbert D.G."/>
        </authorList>
    </citation>
    <scope>NUCLEOTIDE SEQUENCE</scope>
</reference>
<protein>
    <recommendedName>
        <fullName evidence="3 7">Prolyl endopeptidase</fullName>
        <ecNumber evidence="7">3.4.21.-</ecNumber>
    </recommendedName>
</protein>
<dbReference type="InterPro" id="IPR023302">
    <property type="entry name" value="Pept_S9A_N"/>
</dbReference>
<evidence type="ECO:0000313" key="10">
    <source>
        <dbReference type="EMBL" id="JAN55973.1"/>
    </source>
</evidence>
<dbReference type="InterPro" id="IPR051167">
    <property type="entry name" value="Prolyl_oligopep/macrocyclase"/>
</dbReference>
<dbReference type="PRINTS" id="PR00862">
    <property type="entry name" value="PROLIGOPTASE"/>
</dbReference>
<evidence type="ECO:0000256" key="5">
    <source>
        <dbReference type="ARBA" id="ARBA00022801"/>
    </source>
</evidence>
<dbReference type="SUPFAM" id="SSF53474">
    <property type="entry name" value="alpha/beta-Hydrolases"/>
    <property type="match status" value="1"/>
</dbReference>
<dbReference type="AlphaFoldDB" id="A0A0N8ED13"/>
<dbReference type="InterPro" id="IPR029058">
    <property type="entry name" value="AB_hydrolase_fold"/>
</dbReference>
<dbReference type="SUPFAM" id="SSF50993">
    <property type="entry name" value="Peptidase/esterase 'gauge' domain"/>
    <property type="match status" value="1"/>
</dbReference>
<dbReference type="PANTHER" id="PTHR42881">
    <property type="entry name" value="PROLYL ENDOPEPTIDASE"/>
    <property type="match status" value="1"/>
</dbReference>
<dbReference type="FunFam" id="2.130.10.120:FF:000001">
    <property type="entry name" value="Prolyl endopeptidase"/>
    <property type="match status" value="1"/>
</dbReference>
<feature type="domain" description="Peptidase S9A N-terminal" evidence="9">
    <location>
        <begin position="75"/>
        <end position="479"/>
    </location>
</feature>
<comment type="catalytic activity">
    <reaction evidence="1">
        <text>Hydrolysis of Pro-|-Xaa &gt;&gt; Ala-|-Xaa in oligopeptides.</text>
        <dbReference type="EC" id="3.4.21.26"/>
    </reaction>
</comment>
<evidence type="ECO:0000256" key="3">
    <source>
        <dbReference type="ARBA" id="ARBA00016310"/>
    </source>
</evidence>
<evidence type="ECO:0000256" key="1">
    <source>
        <dbReference type="ARBA" id="ARBA00001070"/>
    </source>
</evidence>
<dbReference type="Gene3D" id="2.130.10.120">
    <property type="entry name" value="Prolyl oligopeptidase, N-terminal domain"/>
    <property type="match status" value="1"/>
</dbReference>
<dbReference type="GO" id="GO:0004252">
    <property type="term" value="F:serine-type endopeptidase activity"/>
    <property type="evidence" value="ECO:0007669"/>
    <property type="project" value="UniProtKB-UniRule"/>
</dbReference>
<evidence type="ECO:0000256" key="7">
    <source>
        <dbReference type="RuleBase" id="RU368024"/>
    </source>
</evidence>
<evidence type="ECO:0000256" key="2">
    <source>
        <dbReference type="ARBA" id="ARBA00005228"/>
    </source>
</evidence>
<keyword evidence="6 7" id="KW-0720">Serine protease</keyword>
<sequence length="780" mass="88655">MISIKLPWRSLFGGSRRRALLINSSRSLSVRNRNSFPWHLTLTQSCLSLFRSDNKFKLSSDSTGLNNMSTFTYPVAKRIDFSENLHGITVEDSYRWLEDPDSSETQEFVCLQNELTTPYIQGSPALASIKKRLTELWNFPKYSCPMKKGNRYFFYKNSGLQNHSVLFVQDSLESEPKVFLDPNTLSDDGTVSLSMKKFSEDGEIFAYGLSRSGSDWNSIHFKCVQTGEDFPEVLEKIKFSSISWTHDHKGIFYSCYPEQQGKTDGSETTSNENHKLFYHRIGTQQSEDVLVVEFPHEPKWRIQGGVTDCGRYLIVTTGRDCQYNNIYFCDLTALPDKTINGKLELITVVDKMEADYEYVSNTESVVVFRTNKEAPNYRLIQIDFNQPAREHWKTLLEADPSDVLDWAACINKDKLIVCYMHDVKNILQLRDLKNGQLLKTYTLEMGTVREFSGKSTSSEFFFQFGSFLTPGVIYRCDIGETVEAEPTVFRQIELDGFDPSLFETQQVFYPSKDGTRIPMFIVKKKTVILDGTNPCLMYGYGGFNISLEPAFSVTRIVFMQHFNGVFAVPNIRGGGEYGEAWHDGGRLFNKQNSFDDFHSAAEYLIANGYTSSSKLAIQGASNGGLLIGACVNQRPELYAAGIAHVGVMDMLRFHKFTVGYCWVSDYGSPEEKAAFENLLKFSPLHNLKVPETGQYPAMLLLTADHDDRVVPLHSLKYMAQMHHTFRDCAKQTNPLMIRIETKAGHGANKPTSKIVRFSLKGVDILFHVSFFFFLHSLTKT</sequence>
<dbReference type="GO" id="GO:0006508">
    <property type="term" value="P:proteolysis"/>
    <property type="evidence" value="ECO:0007669"/>
    <property type="project" value="UniProtKB-KW"/>
</dbReference>
<dbReference type="Pfam" id="PF00326">
    <property type="entry name" value="Peptidase_S9"/>
    <property type="match status" value="1"/>
</dbReference>
<dbReference type="InterPro" id="IPR002471">
    <property type="entry name" value="Pept_S9_AS"/>
</dbReference>
<dbReference type="PANTHER" id="PTHR42881:SF2">
    <property type="entry name" value="PROLYL ENDOPEPTIDASE"/>
    <property type="match status" value="1"/>
</dbReference>
<dbReference type="Pfam" id="PF02897">
    <property type="entry name" value="Peptidase_S9_N"/>
    <property type="match status" value="1"/>
</dbReference>
<dbReference type="EMBL" id="GDIQ01065751">
    <property type="protein sequence ID" value="JAN28986.1"/>
    <property type="molecule type" value="Transcribed_RNA"/>
</dbReference>
<dbReference type="EMBL" id="GDIQ01062848">
    <property type="protein sequence ID" value="JAN31889.1"/>
    <property type="molecule type" value="Transcribed_RNA"/>
</dbReference>
<dbReference type="InterPro" id="IPR002470">
    <property type="entry name" value="Peptidase_S9A"/>
</dbReference>
<dbReference type="EMBL" id="GDIQ01038764">
    <property type="protein sequence ID" value="JAN55973.1"/>
    <property type="molecule type" value="Transcribed_RNA"/>
</dbReference>
<dbReference type="GO" id="GO:0005829">
    <property type="term" value="C:cytosol"/>
    <property type="evidence" value="ECO:0007669"/>
    <property type="project" value="TreeGrafter"/>
</dbReference>
<name>A0A0N8ED13_9CRUS</name>
<dbReference type="Gene3D" id="3.40.50.1820">
    <property type="entry name" value="alpha/beta hydrolase"/>
    <property type="match status" value="1"/>
</dbReference>
<evidence type="ECO:0000256" key="4">
    <source>
        <dbReference type="ARBA" id="ARBA00022670"/>
    </source>
</evidence>
<evidence type="ECO:0000256" key="6">
    <source>
        <dbReference type="ARBA" id="ARBA00022825"/>
    </source>
</evidence>
<dbReference type="EC" id="3.4.21.-" evidence="7"/>
<dbReference type="OrthoDB" id="248387at2759"/>
<evidence type="ECO:0000259" key="9">
    <source>
        <dbReference type="Pfam" id="PF02897"/>
    </source>
</evidence>
<dbReference type="EMBL" id="GDIQ01077985">
    <property type="protein sequence ID" value="JAN16752.1"/>
    <property type="molecule type" value="Transcribed_RNA"/>
</dbReference>
<dbReference type="PROSITE" id="PS00708">
    <property type="entry name" value="PRO_ENDOPEP_SER"/>
    <property type="match status" value="1"/>
</dbReference>
<accession>A0A0N8ED13</accession>
<organism evidence="10">
    <name type="scientific">Daphnia magna</name>
    <dbReference type="NCBI Taxonomy" id="35525"/>
    <lineage>
        <taxon>Eukaryota</taxon>
        <taxon>Metazoa</taxon>
        <taxon>Ecdysozoa</taxon>
        <taxon>Arthropoda</taxon>
        <taxon>Crustacea</taxon>
        <taxon>Branchiopoda</taxon>
        <taxon>Diplostraca</taxon>
        <taxon>Cladocera</taxon>
        <taxon>Anomopoda</taxon>
        <taxon>Daphniidae</taxon>
        <taxon>Daphnia</taxon>
    </lineage>
</organism>
<feature type="domain" description="Peptidase S9 prolyl oligopeptidase catalytic" evidence="8">
    <location>
        <begin position="550"/>
        <end position="755"/>
    </location>
</feature>
<keyword evidence="4 7" id="KW-0645">Protease</keyword>
<proteinExistence type="inferred from homology"/>
<comment type="similarity">
    <text evidence="2 7">Belongs to the peptidase S9A family.</text>
</comment>
<keyword evidence="5 7" id="KW-0378">Hydrolase</keyword>
<dbReference type="FunFam" id="3.40.50.1820:FF:000005">
    <property type="entry name" value="Prolyl endopeptidase"/>
    <property type="match status" value="1"/>
</dbReference>